<dbReference type="InterPro" id="IPR011204">
    <property type="entry name" value="Virulence_RhuM-like"/>
</dbReference>
<dbReference type="PANTHER" id="PTHR35810:SF1">
    <property type="entry name" value="CYTOPLASMIC PROTEIN"/>
    <property type="match status" value="1"/>
</dbReference>
<proteinExistence type="predicted"/>
<dbReference type="AlphaFoldDB" id="A0A160T9P5"/>
<sequence>MTNQPPSPPAGEFVMFTSDDGSARVECRFESDTLWLSQAAMADLYQVTPQAITQHIRAIYEERELDQNSTCKDYLQVQTEGGRKVSRKRLHYSLPMIIAVGYRVRSTRGTQFRQWATRTLTEYLTKGFVIDDERLKNPPVGTSVVPDYFDELLERIRDIRASERRMYLRVREIFALAADYEPSLKETTQFFKVIQNKLHYACTGHTAAELIHNRADASQPNMGLNTFKGADVRKGDIATAKNYLTEPEIKELNRIVTMWLDFAEDQAERRQQVFLQDWQIKLDQFLQFNDRDVLTGSGNISKKDADEKASAEYERFAEQRRQLKEQAGEQDIDELLNWIPPKKER</sequence>
<reference evidence="1" key="1">
    <citation type="submission" date="2015-10" db="EMBL/GenBank/DDBJ databases">
        <authorList>
            <person name="Gilbert D.G."/>
        </authorList>
    </citation>
    <scope>NUCLEOTIDE SEQUENCE</scope>
</reference>
<evidence type="ECO:0000313" key="1">
    <source>
        <dbReference type="EMBL" id="CUS40920.1"/>
    </source>
</evidence>
<keyword evidence="1" id="KW-0238">DNA-binding</keyword>
<dbReference type="PANTHER" id="PTHR35810">
    <property type="entry name" value="CYTOPLASMIC PROTEIN-RELATED"/>
    <property type="match status" value="1"/>
</dbReference>
<organism evidence="1">
    <name type="scientific">hydrothermal vent metagenome</name>
    <dbReference type="NCBI Taxonomy" id="652676"/>
    <lineage>
        <taxon>unclassified sequences</taxon>
        <taxon>metagenomes</taxon>
        <taxon>ecological metagenomes</taxon>
    </lineage>
</organism>
<protein>
    <submittedName>
        <fullName evidence="1">DNA-binding protein in cluster with Type I restriction-modification system</fullName>
    </submittedName>
</protein>
<dbReference type="PIRSF" id="PIRSF015268">
    <property type="entry name" value="Virulence_RhuM"/>
    <property type="match status" value="1"/>
</dbReference>
<name>A0A160T9P5_9ZZZZ</name>
<dbReference type="GO" id="GO:0003677">
    <property type="term" value="F:DNA binding"/>
    <property type="evidence" value="ECO:0007669"/>
    <property type="project" value="UniProtKB-KW"/>
</dbReference>
<dbReference type="EMBL" id="CZQC01000028">
    <property type="protein sequence ID" value="CUS40920.1"/>
    <property type="molecule type" value="Genomic_DNA"/>
</dbReference>
<gene>
    <name evidence="1" type="ORF">MGWOODY_Tha86</name>
</gene>
<accession>A0A160T9P5</accession>
<dbReference type="Pfam" id="PF13310">
    <property type="entry name" value="Virulence_RhuM"/>
    <property type="match status" value="1"/>
</dbReference>